<organism evidence="2 3">
    <name type="scientific">Amycolatopsis thailandensis</name>
    <dbReference type="NCBI Taxonomy" id="589330"/>
    <lineage>
        <taxon>Bacteria</taxon>
        <taxon>Bacillati</taxon>
        <taxon>Actinomycetota</taxon>
        <taxon>Actinomycetes</taxon>
        <taxon>Pseudonocardiales</taxon>
        <taxon>Pseudonocardiaceae</taxon>
        <taxon>Amycolatopsis</taxon>
    </lineage>
</organism>
<dbReference type="EMBL" id="NMQT01000008">
    <property type="protein sequence ID" value="OXM58601.1"/>
    <property type="molecule type" value="Genomic_DNA"/>
</dbReference>
<proteinExistence type="inferred from homology"/>
<evidence type="ECO:0008006" key="4">
    <source>
        <dbReference type="Google" id="ProtNLM"/>
    </source>
</evidence>
<gene>
    <name evidence="2" type="ORF">CFP71_01675</name>
</gene>
<dbReference type="PANTHER" id="PTHR46696">
    <property type="entry name" value="P450, PUTATIVE (EUROFUNG)-RELATED"/>
    <property type="match status" value="1"/>
</dbReference>
<protein>
    <recommendedName>
        <fullName evidence="4">Cytochrome P450</fullName>
    </recommendedName>
</protein>
<dbReference type="GO" id="GO:0004497">
    <property type="term" value="F:monooxygenase activity"/>
    <property type="evidence" value="ECO:0007669"/>
    <property type="project" value="InterPro"/>
</dbReference>
<dbReference type="GO" id="GO:0020037">
    <property type="term" value="F:heme binding"/>
    <property type="evidence" value="ECO:0007669"/>
    <property type="project" value="InterPro"/>
</dbReference>
<dbReference type="GO" id="GO:0016705">
    <property type="term" value="F:oxidoreductase activity, acting on paired donors, with incorporation or reduction of molecular oxygen"/>
    <property type="evidence" value="ECO:0007669"/>
    <property type="project" value="InterPro"/>
</dbReference>
<dbReference type="Gene3D" id="1.10.630.10">
    <property type="entry name" value="Cytochrome P450"/>
    <property type="match status" value="1"/>
</dbReference>
<name>A0A229SIQ0_9PSEU</name>
<reference evidence="2 3" key="1">
    <citation type="submission" date="2017-07" db="EMBL/GenBank/DDBJ databases">
        <title>Amycolatopsis thailandensis Genome sequencing and assembly.</title>
        <authorList>
            <person name="Kaur N."/>
            <person name="Mayilraj S."/>
        </authorList>
    </citation>
    <scope>NUCLEOTIDE SEQUENCE [LARGE SCALE GENOMIC DNA]</scope>
    <source>
        <strain evidence="2 3">JCM 16380</strain>
    </source>
</reference>
<dbReference type="AlphaFoldDB" id="A0A229SIQ0"/>
<evidence type="ECO:0000313" key="2">
    <source>
        <dbReference type="EMBL" id="OXM58601.1"/>
    </source>
</evidence>
<dbReference type="GO" id="GO:0005506">
    <property type="term" value="F:iron ion binding"/>
    <property type="evidence" value="ECO:0007669"/>
    <property type="project" value="InterPro"/>
</dbReference>
<keyword evidence="3" id="KW-1185">Reference proteome</keyword>
<dbReference type="Proteomes" id="UP000215223">
    <property type="component" value="Unassembled WGS sequence"/>
</dbReference>
<sequence>MVLIAVAAANRDPDRFPDPGTIMPGRGPHLAFGHGKHYCSGAPLARPQGTVALRALFDRLPDIRLAVAESELRRHGLLVEHSYDAVPVFTGMCGHAPASR</sequence>
<dbReference type="PANTHER" id="PTHR46696:SF1">
    <property type="entry name" value="CYTOCHROME P450 YJIB-RELATED"/>
    <property type="match status" value="1"/>
</dbReference>
<accession>A0A229SIQ0</accession>
<comment type="caution">
    <text evidence="2">The sequence shown here is derived from an EMBL/GenBank/DDBJ whole genome shotgun (WGS) entry which is preliminary data.</text>
</comment>
<dbReference type="InterPro" id="IPR036396">
    <property type="entry name" value="Cyt_P450_sf"/>
</dbReference>
<evidence type="ECO:0000256" key="1">
    <source>
        <dbReference type="ARBA" id="ARBA00010617"/>
    </source>
</evidence>
<comment type="similarity">
    <text evidence="1">Belongs to the cytochrome P450 family.</text>
</comment>
<evidence type="ECO:0000313" key="3">
    <source>
        <dbReference type="Proteomes" id="UP000215223"/>
    </source>
</evidence>
<dbReference type="SUPFAM" id="SSF48264">
    <property type="entry name" value="Cytochrome P450"/>
    <property type="match status" value="1"/>
</dbReference>